<keyword evidence="6" id="KW-0347">Helicase</keyword>
<dbReference type="OrthoDB" id="9760715at2"/>
<dbReference type="PROSITE" id="PS50966">
    <property type="entry name" value="ZF_SWIM"/>
    <property type="match status" value="1"/>
</dbReference>
<dbReference type="InterPro" id="IPR007527">
    <property type="entry name" value="Znf_SWIM"/>
</dbReference>
<dbReference type="InterPro" id="IPR038718">
    <property type="entry name" value="SNF2-like_sf"/>
</dbReference>
<feature type="domain" description="SWIM-type" evidence="3">
    <location>
        <begin position="59"/>
        <end position="93"/>
    </location>
</feature>
<dbReference type="Gene3D" id="3.40.50.300">
    <property type="entry name" value="P-loop containing nucleotide triphosphate hydrolases"/>
    <property type="match status" value="1"/>
</dbReference>
<dbReference type="InterPro" id="IPR014001">
    <property type="entry name" value="Helicase_ATP-bd"/>
</dbReference>
<dbReference type="AlphaFoldDB" id="A0A4U2YVQ8"/>
<evidence type="ECO:0000313" key="6">
    <source>
        <dbReference type="EMBL" id="TKI64221.1"/>
    </source>
</evidence>
<dbReference type="InterPro" id="IPR049730">
    <property type="entry name" value="SNF2/RAD54-like_C"/>
</dbReference>
<sequence>MPRVTISDAALYAAFDPGTIARGRRYAATRRVRSLKVTDLADGAFEVTGTVVGSRAAPYRVTVVVDDARIDSTCDCPVVRRCKHAVALLQEVRSAESLRPVAATPAWQRSLDQVLTPLEQERPAPGVRRKLALQFEIPVPTRRRYRSHDDAAHRLWLRPMRQGARDNWIKTGITWAHAESPQYDDTHDLDQLAVLHRFVRAVPGAAPRDVLDLTTIGPQLPELLHEAQEAGIPLIGGERVSAVHVADPVVAALDVRTDDGGARLDLGVWHDGRLFSGGDLLLLGREPHTVALVSPARANSTAAHPKVHLVLAPLQQRLPEVVAQLHQRGHGLTVPAADRAAFETDYLPRLRQHLEVTSSDGSLELVDEAPPRLQVLVAWEGVRAEVTWQWRYPTAEGGTTYPLEGGARALNVRRPAAERALLAAAGEWDHLQPRAGVAGSAAVDFVADDLPRLEAHEGIEVVETGQRPDFRGAVEAPTIEFAAPDDDVEGASTDWLDLRVVIDVEGEQVPLTDLLSALTTGQPRLVLPSGLHLATDRPEFRRLAELVAAAGEIKEARRDGLRVGEHDLGLWAELAELGVMDARAARWVEAAQALIGIDGLPEVEVSGLVSTPRPYQQDGIRWLALLWQLGLGGILADDMGLGKTLQTLALISHARAQGAAPFLVVAPTSVMTAWASEAARHTPGLTVTVVEASAARRRESFAEVVAGADVVVTSYTLLRLEADAYADREWGGLVLDEAQAIKNHQSKTYQAVSRVEAPFRLAVTGTPFENRLMELWSLLSITAPGLYPWPQKFLEQVVQPVEKRGDPEALARFRARVRPFVLRRTKDLVAADLPPKQEQVLLVPLGAAHQRIYDTWLQRERQSILGLVDDFGSNRVAIFSALTRLRQLSLDPALVDEEHEGIGSAKLDALVEHLVELSAEGHRALVFSQFTSFLKRARRRIEAAGLTVRYLDGSTRHRGAEIEAFKEGDGDAFLISLKAGGVGLTLTEADYVFVLDPWWNPAAENQAVDRAHRIGQSQHVMVYRLVSAGTIEEKVMALKQRKADLFAAVFSGEGAVGSGLDADDVRELFA</sequence>
<dbReference type="CDD" id="cd18012">
    <property type="entry name" value="DEXQc_arch_SWI2_SNF2"/>
    <property type="match status" value="1"/>
</dbReference>
<keyword evidence="6" id="KW-0067">ATP-binding</keyword>
<evidence type="ECO:0000313" key="7">
    <source>
        <dbReference type="Proteomes" id="UP000307808"/>
    </source>
</evidence>
<dbReference type="RefSeq" id="WP_137064681.1">
    <property type="nucleotide sequence ID" value="NZ_CP040748.1"/>
</dbReference>
<dbReference type="Proteomes" id="UP000307808">
    <property type="component" value="Unassembled WGS sequence"/>
</dbReference>
<dbReference type="SUPFAM" id="SSF52540">
    <property type="entry name" value="P-loop containing nucleoside triphosphate hydrolases"/>
    <property type="match status" value="2"/>
</dbReference>
<keyword evidence="1" id="KW-0378">Hydrolase</keyword>
<evidence type="ECO:0000259" key="4">
    <source>
        <dbReference type="PROSITE" id="PS51192"/>
    </source>
</evidence>
<evidence type="ECO:0000259" key="3">
    <source>
        <dbReference type="PROSITE" id="PS50966"/>
    </source>
</evidence>
<dbReference type="PANTHER" id="PTHR10799">
    <property type="entry name" value="SNF2/RAD54 HELICASE FAMILY"/>
    <property type="match status" value="1"/>
</dbReference>
<accession>A0A4U2YVQ8</accession>
<dbReference type="InterPro" id="IPR000330">
    <property type="entry name" value="SNF2_N"/>
</dbReference>
<dbReference type="Pfam" id="PF00271">
    <property type="entry name" value="Helicase_C"/>
    <property type="match status" value="1"/>
</dbReference>
<dbReference type="GO" id="GO:0008270">
    <property type="term" value="F:zinc ion binding"/>
    <property type="evidence" value="ECO:0007669"/>
    <property type="project" value="UniProtKB-KW"/>
</dbReference>
<dbReference type="Pfam" id="PF00176">
    <property type="entry name" value="SNF2-rel_dom"/>
    <property type="match status" value="1"/>
</dbReference>
<dbReference type="GO" id="GO:0005524">
    <property type="term" value="F:ATP binding"/>
    <property type="evidence" value="ECO:0007669"/>
    <property type="project" value="InterPro"/>
</dbReference>
<name>A0A4U2YVQ8_9ACTN</name>
<dbReference type="GO" id="GO:0016787">
    <property type="term" value="F:hydrolase activity"/>
    <property type="evidence" value="ECO:0007669"/>
    <property type="project" value="UniProtKB-KW"/>
</dbReference>
<feature type="domain" description="Helicase C-terminal" evidence="5">
    <location>
        <begin position="909"/>
        <end position="1063"/>
    </location>
</feature>
<keyword evidence="6" id="KW-0547">Nucleotide-binding</keyword>
<dbReference type="GO" id="GO:0004386">
    <property type="term" value="F:helicase activity"/>
    <property type="evidence" value="ECO:0007669"/>
    <property type="project" value="UniProtKB-KW"/>
</dbReference>
<keyword evidence="2" id="KW-0862">Zinc</keyword>
<dbReference type="SMART" id="SM00487">
    <property type="entry name" value="DEXDc"/>
    <property type="match status" value="1"/>
</dbReference>
<organism evidence="6 7">
    <name type="scientific">Nocardioides jishulii</name>
    <dbReference type="NCBI Taxonomy" id="2575440"/>
    <lineage>
        <taxon>Bacteria</taxon>
        <taxon>Bacillati</taxon>
        <taxon>Actinomycetota</taxon>
        <taxon>Actinomycetes</taxon>
        <taxon>Propionibacteriales</taxon>
        <taxon>Nocardioidaceae</taxon>
        <taxon>Nocardioides</taxon>
    </lineage>
</organism>
<dbReference type="InterPro" id="IPR027417">
    <property type="entry name" value="P-loop_NTPase"/>
</dbReference>
<dbReference type="EMBL" id="SZPY01000001">
    <property type="protein sequence ID" value="TKI64221.1"/>
    <property type="molecule type" value="Genomic_DNA"/>
</dbReference>
<dbReference type="PROSITE" id="PS51194">
    <property type="entry name" value="HELICASE_CTER"/>
    <property type="match status" value="1"/>
</dbReference>
<protein>
    <submittedName>
        <fullName evidence="6">Helicase SNF2</fullName>
    </submittedName>
</protein>
<proteinExistence type="predicted"/>
<dbReference type="CDD" id="cd18793">
    <property type="entry name" value="SF2_C_SNF"/>
    <property type="match status" value="1"/>
</dbReference>
<comment type="caution">
    <text evidence="6">The sequence shown here is derived from an EMBL/GenBank/DDBJ whole genome shotgun (WGS) entry which is preliminary data.</text>
</comment>
<gene>
    <name evidence="6" type="ORF">FC770_03420</name>
</gene>
<keyword evidence="2" id="KW-0479">Metal-binding</keyword>
<reference evidence="6 7" key="1">
    <citation type="submission" date="2019-04" db="EMBL/GenBank/DDBJ databases">
        <authorList>
            <person name="Dong K."/>
        </authorList>
    </citation>
    <scope>NUCLEOTIDE SEQUENCE [LARGE SCALE GENOMIC DNA]</scope>
    <source>
        <strain evidence="7">dk3543</strain>
    </source>
</reference>
<evidence type="ECO:0000259" key="5">
    <source>
        <dbReference type="PROSITE" id="PS51194"/>
    </source>
</evidence>
<evidence type="ECO:0000256" key="1">
    <source>
        <dbReference type="ARBA" id="ARBA00022801"/>
    </source>
</evidence>
<feature type="domain" description="Helicase ATP-binding" evidence="4">
    <location>
        <begin position="624"/>
        <end position="785"/>
    </location>
</feature>
<dbReference type="PROSITE" id="PS51192">
    <property type="entry name" value="HELICASE_ATP_BIND_1"/>
    <property type="match status" value="1"/>
</dbReference>
<evidence type="ECO:0000256" key="2">
    <source>
        <dbReference type="PROSITE-ProRule" id="PRU00325"/>
    </source>
</evidence>
<dbReference type="SMART" id="SM00490">
    <property type="entry name" value="HELICc"/>
    <property type="match status" value="1"/>
</dbReference>
<keyword evidence="7" id="KW-1185">Reference proteome</keyword>
<keyword evidence="2" id="KW-0863">Zinc-finger</keyword>
<dbReference type="InterPro" id="IPR001650">
    <property type="entry name" value="Helicase_C-like"/>
</dbReference>
<dbReference type="Gene3D" id="3.40.50.10810">
    <property type="entry name" value="Tandem AAA-ATPase domain"/>
    <property type="match status" value="1"/>
</dbReference>